<evidence type="ECO:0000313" key="2">
    <source>
        <dbReference type="EMBL" id="KAB2617473.1"/>
    </source>
</evidence>
<dbReference type="GO" id="GO:0080044">
    <property type="term" value="F:quercetin 7-O-glucosyltransferase activity"/>
    <property type="evidence" value="ECO:0007669"/>
    <property type="project" value="TreeGrafter"/>
</dbReference>
<organism evidence="2 3">
    <name type="scientific">Pyrus ussuriensis x Pyrus communis</name>
    <dbReference type="NCBI Taxonomy" id="2448454"/>
    <lineage>
        <taxon>Eukaryota</taxon>
        <taxon>Viridiplantae</taxon>
        <taxon>Streptophyta</taxon>
        <taxon>Embryophyta</taxon>
        <taxon>Tracheophyta</taxon>
        <taxon>Spermatophyta</taxon>
        <taxon>Magnoliopsida</taxon>
        <taxon>eudicotyledons</taxon>
        <taxon>Gunneridae</taxon>
        <taxon>Pentapetalae</taxon>
        <taxon>rosids</taxon>
        <taxon>fabids</taxon>
        <taxon>Rosales</taxon>
        <taxon>Rosaceae</taxon>
        <taxon>Amygdaloideae</taxon>
        <taxon>Maleae</taxon>
        <taxon>Pyrus</taxon>
    </lineage>
</organism>
<name>A0A5N5GS11_9ROSA</name>
<dbReference type="GO" id="GO:0080043">
    <property type="term" value="F:quercetin 3-O-glucosyltransferase activity"/>
    <property type="evidence" value="ECO:0007669"/>
    <property type="project" value="TreeGrafter"/>
</dbReference>
<dbReference type="Proteomes" id="UP000327157">
    <property type="component" value="Chromosome 15"/>
</dbReference>
<comment type="similarity">
    <text evidence="1">Belongs to the UDP-glycosyltransferase family.</text>
</comment>
<dbReference type="EMBL" id="SMOL01000401">
    <property type="protein sequence ID" value="KAB2617473.1"/>
    <property type="molecule type" value="Genomic_DNA"/>
</dbReference>
<dbReference type="PANTHER" id="PTHR11926:SF1365">
    <property type="entry name" value="GLYCOSYLTRANSFERASE"/>
    <property type="match status" value="1"/>
</dbReference>
<dbReference type="OrthoDB" id="1927969at2759"/>
<proteinExistence type="inferred from homology"/>
<dbReference type="SUPFAM" id="SSF53756">
    <property type="entry name" value="UDP-Glycosyltransferase/glycogen phosphorylase"/>
    <property type="match status" value="1"/>
</dbReference>
<reference evidence="3" key="2">
    <citation type="submission" date="2019-10" db="EMBL/GenBank/DDBJ databases">
        <title>A de novo genome assembly of a pear dwarfing rootstock.</title>
        <authorList>
            <person name="Wang F."/>
            <person name="Wang J."/>
            <person name="Li S."/>
            <person name="Zhang Y."/>
            <person name="Fang M."/>
            <person name="Ma L."/>
            <person name="Zhao Y."/>
            <person name="Jiang S."/>
        </authorList>
    </citation>
    <scope>NUCLEOTIDE SEQUENCE [LARGE SCALE GENOMIC DNA]</scope>
</reference>
<evidence type="ECO:0000256" key="1">
    <source>
        <dbReference type="ARBA" id="ARBA00009995"/>
    </source>
</evidence>
<dbReference type="PANTHER" id="PTHR11926">
    <property type="entry name" value="GLUCOSYL/GLUCURONOSYL TRANSFERASES"/>
    <property type="match status" value="1"/>
</dbReference>
<dbReference type="AlphaFoldDB" id="A0A5N5GS11"/>
<sequence length="66" mass="7469">MGMEVSPDVKRDEVEGPVKKILDGDEGMKMRAKAKEWKNVKDMDIHGKGSSYNNFERLIEALQCGK</sequence>
<reference evidence="2 3" key="3">
    <citation type="submission" date="2019-11" db="EMBL/GenBank/DDBJ databases">
        <title>A de novo genome assembly of a pear dwarfing rootstock.</title>
        <authorList>
            <person name="Wang F."/>
            <person name="Wang J."/>
            <person name="Li S."/>
            <person name="Zhang Y."/>
            <person name="Fang M."/>
            <person name="Ma L."/>
            <person name="Zhao Y."/>
            <person name="Jiang S."/>
        </authorList>
    </citation>
    <scope>NUCLEOTIDE SEQUENCE [LARGE SCALE GENOMIC DNA]</scope>
    <source>
        <strain evidence="2">S2</strain>
        <tissue evidence="2">Leaf</tissue>
    </source>
</reference>
<comment type="caution">
    <text evidence="2">The sequence shown here is derived from an EMBL/GenBank/DDBJ whole genome shotgun (WGS) entry which is preliminary data.</text>
</comment>
<evidence type="ECO:0000313" key="3">
    <source>
        <dbReference type="Proteomes" id="UP000327157"/>
    </source>
</evidence>
<keyword evidence="2" id="KW-0808">Transferase</keyword>
<keyword evidence="3" id="KW-1185">Reference proteome</keyword>
<protein>
    <submittedName>
        <fullName evidence="2">UDP-glycosyltransferase 85A5-like</fullName>
    </submittedName>
</protein>
<gene>
    <name evidence="2" type="ORF">D8674_013342</name>
</gene>
<reference evidence="2 3" key="1">
    <citation type="submission" date="2019-09" db="EMBL/GenBank/DDBJ databases">
        <authorList>
            <person name="Ou C."/>
        </authorList>
    </citation>
    <scope>NUCLEOTIDE SEQUENCE [LARGE SCALE GENOMIC DNA]</scope>
    <source>
        <strain evidence="2">S2</strain>
        <tissue evidence="2">Leaf</tissue>
    </source>
</reference>
<accession>A0A5N5GS11</accession>
<dbReference type="Gene3D" id="3.40.50.2000">
    <property type="entry name" value="Glycogen Phosphorylase B"/>
    <property type="match status" value="2"/>
</dbReference>